<dbReference type="KEGG" id="tfa:BW733_09140"/>
<dbReference type="Pfam" id="PF17197">
    <property type="entry name" value="DUF5134"/>
    <property type="match status" value="1"/>
</dbReference>
<evidence type="ECO:0000313" key="3">
    <source>
        <dbReference type="Proteomes" id="UP000188235"/>
    </source>
</evidence>
<feature type="transmembrane region" description="Helical" evidence="1">
    <location>
        <begin position="63"/>
        <end position="86"/>
    </location>
</feature>
<keyword evidence="1" id="KW-0472">Membrane</keyword>
<feature type="transmembrane region" description="Helical" evidence="1">
    <location>
        <begin position="36"/>
        <end position="57"/>
    </location>
</feature>
<feature type="transmembrane region" description="Helical" evidence="1">
    <location>
        <begin position="98"/>
        <end position="118"/>
    </location>
</feature>
<feature type="transmembrane region" description="Helical" evidence="1">
    <location>
        <begin position="172"/>
        <end position="193"/>
    </location>
</feature>
<dbReference type="STRING" id="399497.BW733_09140"/>
<sequence length="194" mass="21627">MITNPVWQWVFSVVFVAIAGYLAWRAVADRRRPLQTIGDVLHLLMALVMAAMAWPWWYSLPWLAQLIIFAFSTLWFLAVGLGQWLGRFEPEQLGCHPAWHQLVHALMMGAMTWMVAVMPPGHGGHGEHAMHTMGTTATVLGIVATALLFVAAVVQLVDAAPELRRRGLTRHVVDSLVMVVMLIGMGAMCWLMIF</sequence>
<dbReference type="AlphaFoldDB" id="A0A1Q2CY11"/>
<gene>
    <name evidence="2" type="ORF">BW733_09140</name>
</gene>
<protein>
    <recommendedName>
        <fullName evidence="4">DUF5134 domain-containing protein</fullName>
    </recommendedName>
</protein>
<keyword evidence="1" id="KW-1133">Transmembrane helix</keyword>
<name>A0A1Q2CY11_9ACTN</name>
<proteinExistence type="predicted"/>
<feature type="transmembrane region" description="Helical" evidence="1">
    <location>
        <begin position="138"/>
        <end position="160"/>
    </location>
</feature>
<evidence type="ECO:0000313" key="2">
    <source>
        <dbReference type="EMBL" id="AQP50969.1"/>
    </source>
</evidence>
<feature type="transmembrane region" description="Helical" evidence="1">
    <location>
        <begin position="6"/>
        <end position="24"/>
    </location>
</feature>
<dbReference type="Proteomes" id="UP000188235">
    <property type="component" value="Chromosome"/>
</dbReference>
<keyword evidence="1" id="KW-0812">Transmembrane</keyword>
<evidence type="ECO:0008006" key="4">
    <source>
        <dbReference type="Google" id="ProtNLM"/>
    </source>
</evidence>
<accession>A0A1Q2CY11</accession>
<reference evidence="2 3" key="1">
    <citation type="journal article" date="2008" name="Int. J. Syst. Evol. Microbiol.">
        <title>Tessaracoccus flavescens sp. nov., isolated from marine sediment.</title>
        <authorList>
            <person name="Lee D.W."/>
            <person name="Lee S.D."/>
        </authorList>
    </citation>
    <scope>NUCLEOTIDE SEQUENCE [LARGE SCALE GENOMIC DNA]</scope>
    <source>
        <strain evidence="2 3">SST-39T</strain>
    </source>
</reference>
<dbReference type="InterPro" id="IPR033458">
    <property type="entry name" value="DUF5134"/>
</dbReference>
<keyword evidence="3" id="KW-1185">Reference proteome</keyword>
<dbReference type="RefSeq" id="WP_161490193.1">
    <property type="nucleotide sequence ID" value="NZ_CP019607.1"/>
</dbReference>
<evidence type="ECO:0000256" key="1">
    <source>
        <dbReference type="SAM" id="Phobius"/>
    </source>
</evidence>
<organism evidence="2 3">
    <name type="scientific">Tessaracoccus flavescens</name>
    <dbReference type="NCBI Taxonomy" id="399497"/>
    <lineage>
        <taxon>Bacteria</taxon>
        <taxon>Bacillati</taxon>
        <taxon>Actinomycetota</taxon>
        <taxon>Actinomycetes</taxon>
        <taxon>Propionibacteriales</taxon>
        <taxon>Propionibacteriaceae</taxon>
        <taxon>Tessaracoccus</taxon>
    </lineage>
</organism>
<dbReference type="EMBL" id="CP019607">
    <property type="protein sequence ID" value="AQP50969.1"/>
    <property type="molecule type" value="Genomic_DNA"/>
</dbReference>